<keyword evidence="3" id="KW-0479">Metal-binding</keyword>
<dbReference type="GO" id="GO:0043531">
    <property type="term" value="F:ADP binding"/>
    <property type="evidence" value="ECO:0007669"/>
    <property type="project" value="InterPro"/>
</dbReference>
<dbReference type="GO" id="GO:0005524">
    <property type="term" value="F:ATP binding"/>
    <property type="evidence" value="ECO:0007669"/>
    <property type="project" value="UniProtKB-KW"/>
</dbReference>
<dbReference type="Gene3D" id="3.40.50.300">
    <property type="entry name" value="P-loop containing nucleotide triphosphate hydrolases"/>
    <property type="match status" value="1"/>
</dbReference>
<evidence type="ECO:0000259" key="12">
    <source>
        <dbReference type="PROSITE" id="PS50808"/>
    </source>
</evidence>
<keyword evidence="7" id="KW-0611">Plant defense</keyword>
<dbReference type="InterPro" id="IPR057135">
    <property type="entry name" value="At4g27190-like_LRR"/>
</dbReference>
<evidence type="ECO:0000256" key="3">
    <source>
        <dbReference type="ARBA" id="ARBA00022723"/>
    </source>
</evidence>
<evidence type="ECO:0000256" key="2">
    <source>
        <dbReference type="ARBA" id="ARBA00022614"/>
    </source>
</evidence>
<accession>A0A3N7G7H8</accession>
<dbReference type="InterPro" id="IPR032675">
    <property type="entry name" value="LRR_dom_sf"/>
</dbReference>
<evidence type="ECO:0000256" key="11">
    <source>
        <dbReference type="SAM" id="MobiDB-lite"/>
    </source>
</evidence>
<dbReference type="InterPro" id="IPR036388">
    <property type="entry name" value="WH-like_DNA-bd_sf"/>
</dbReference>
<dbReference type="SUPFAM" id="SSF52540">
    <property type="entry name" value="P-loop containing nucleoside triphosphate hydrolases"/>
    <property type="match status" value="1"/>
</dbReference>
<name>A0A3N7G7H8_POPTR</name>
<dbReference type="SMR" id="A0A3N7G7H8"/>
<dbReference type="Gene3D" id="1.10.8.430">
    <property type="entry name" value="Helical domain of apoptotic protease-activating factors"/>
    <property type="match status" value="1"/>
</dbReference>
<dbReference type="AlphaFoldDB" id="A0A3N7G7H8"/>
<evidence type="ECO:0000256" key="10">
    <source>
        <dbReference type="PROSITE-ProRule" id="PRU00027"/>
    </source>
</evidence>
<keyword evidence="6 10" id="KW-0863">Zinc-finger</keyword>
<dbReference type="Gramene" id="Potri.018G137900.2.v4.1">
    <property type="protein sequence ID" value="Potri.018G137900.2.v4.1"/>
    <property type="gene ID" value="Potri.018G137900.v4.1"/>
</dbReference>
<dbReference type="Gene3D" id="3.80.10.10">
    <property type="entry name" value="Ribonuclease Inhibitor"/>
    <property type="match status" value="2"/>
</dbReference>
<evidence type="ECO:0000313" key="14">
    <source>
        <dbReference type="Proteomes" id="UP000006729"/>
    </source>
</evidence>
<dbReference type="OMA" id="HITRECD"/>
<proteinExistence type="inferred from homology"/>
<evidence type="ECO:0000256" key="8">
    <source>
        <dbReference type="ARBA" id="ARBA00022833"/>
    </source>
</evidence>
<sequence length="1093" mass="124215">MVLPKGPFWEHVEDMNDGSMRCKFCGHLFAKDTSISRIKCHLSGMRGRGVKICKDVPEEVQDAALATIDGPPEKTLKTVAGSSNNEVTNAIAASAQEQNSEVIRVEMAQQGEAFYPGTLEDWMDSIIDNEIELVLVSSSPKELPRDAFEIISGTEQVQHRERGSSHERSSINQADQPRGDSSQPTDLLCLGLGRYCDQIYFPPVNNDVIMDDVRNMVRVRIEPEEEDVVNNSGRLVQPGTGASSSEDLTYNTSETRGDPLPTNSTTLVGRAFVENGNVVWSWLMEDKVSTIGIYGMGGVGKTAMLKHIYNELLKRPDICQHVYWVIVSRDFSIKRLQHSIARRIGLKHFNEKEELHRAVKLSKELIKKQKWILILDDLWNSFELHEVGIPVPLKGCKLIITTRSEKVCHQMTCQHKIKVKPLSDEEAWTLFTKKFEYDIPLSPKVERIAKHITRECDCLPLGIITMARCMKGVDDTHEWKNALEDMRQSRVGQDDMKKVFRTLRFSYTRLNDSALQRCFLYCALFPENFVIPKDYLIAYFIDEGVIKGQKSREAEFDKGHSMLNRLENVCLLEIINDGRCVKMHDLIRDMAIQIVEEDSQGMVKAGAQLKELPDAEEWTENLTTVSLMHNQIEEIPFCHSPRCLNLSILLLCHNYRLRFVADSFFKKLHGLNILDLSHTNIEKLPNSVSDLVKLTSLLLSNCKRLRHVPSLKNLGELKRLDLSSTQALKKMPQGMEFLSNLRCLRMNGCGNKKFPSGILPKLSHLQVFVLEVELICVPVTVKGKEVGCLRKLGTLECHFEGHSDYVEFLKSREKNQALSKYKIFVGQFKEYDVRTYCSNKTVGLGNLSVNRDGDFQVWFPNDIQELIIEKCDDATSLCDVFSLKKCSIELEVISILNCNSMESLVLSSWFCSATLPSPSYNSIFSGLKRFNCSGCKSMKKLFPLVLLPSLVNLEEIRVKHCEKMEEIIGGTRSDEEGVMGEKSSNNEFKLPKLRILYLSDLPELKSICSAELICDSLKAIEVINCQKLKRFPICLPLLENGQPSPPPSLEKIKVHPKEWWKSMVEWEHPNAKDVLCPFVEFSQPQVRKQDEDK</sequence>
<keyword evidence="2" id="KW-0433">Leucine-rich repeat</keyword>
<dbReference type="InterPro" id="IPR058922">
    <property type="entry name" value="WHD_DRP"/>
</dbReference>
<keyword evidence="4" id="KW-0677">Repeat</keyword>
<reference evidence="13 14" key="1">
    <citation type="journal article" date="2006" name="Science">
        <title>The genome of black cottonwood, Populus trichocarpa (Torr. &amp; Gray).</title>
        <authorList>
            <person name="Tuskan G.A."/>
            <person name="Difazio S."/>
            <person name="Jansson S."/>
            <person name="Bohlmann J."/>
            <person name="Grigoriev I."/>
            <person name="Hellsten U."/>
            <person name="Putnam N."/>
            <person name="Ralph S."/>
            <person name="Rombauts S."/>
            <person name="Salamov A."/>
            <person name="Schein J."/>
            <person name="Sterck L."/>
            <person name="Aerts A."/>
            <person name="Bhalerao R.R."/>
            <person name="Bhalerao R.P."/>
            <person name="Blaudez D."/>
            <person name="Boerjan W."/>
            <person name="Brun A."/>
            <person name="Brunner A."/>
            <person name="Busov V."/>
            <person name="Campbell M."/>
            <person name="Carlson J."/>
            <person name="Chalot M."/>
            <person name="Chapman J."/>
            <person name="Chen G.L."/>
            <person name="Cooper D."/>
            <person name="Coutinho P.M."/>
            <person name="Couturier J."/>
            <person name="Covert S."/>
            <person name="Cronk Q."/>
            <person name="Cunningham R."/>
            <person name="Davis J."/>
            <person name="Degroeve S."/>
            <person name="Dejardin A."/>
            <person name="Depamphilis C."/>
            <person name="Detter J."/>
            <person name="Dirks B."/>
            <person name="Dubchak I."/>
            <person name="Duplessis S."/>
            <person name="Ehlting J."/>
            <person name="Ellis B."/>
            <person name="Gendler K."/>
            <person name="Goodstein D."/>
            <person name="Gribskov M."/>
            <person name="Grimwood J."/>
            <person name="Groover A."/>
            <person name="Gunter L."/>
            <person name="Hamberger B."/>
            <person name="Heinze B."/>
            <person name="Helariutta Y."/>
            <person name="Henrissat B."/>
            <person name="Holligan D."/>
            <person name="Holt R."/>
            <person name="Huang W."/>
            <person name="Islam-Faridi N."/>
            <person name="Jones S."/>
            <person name="Jones-Rhoades M."/>
            <person name="Jorgensen R."/>
            <person name="Joshi C."/>
            <person name="Kangasjarvi J."/>
            <person name="Karlsson J."/>
            <person name="Kelleher C."/>
            <person name="Kirkpatrick R."/>
            <person name="Kirst M."/>
            <person name="Kohler A."/>
            <person name="Kalluri U."/>
            <person name="Larimer F."/>
            <person name="Leebens-Mack J."/>
            <person name="Leple J.C."/>
            <person name="Locascio P."/>
            <person name="Lou Y."/>
            <person name="Lucas S."/>
            <person name="Martin F."/>
            <person name="Montanini B."/>
            <person name="Napoli C."/>
            <person name="Nelson D.R."/>
            <person name="Nelson C."/>
            <person name="Nieminen K."/>
            <person name="Nilsson O."/>
            <person name="Pereda V."/>
            <person name="Peter G."/>
            <person name="Philippe R."/>
            <person name="Pilate G."/>
            <person name="Poliakov A."/>
            <person name="Razumovskaya J."/>
            <person name="Richardson P."/>
            <person name="Rinaldi C."/>
            <person name="Ritland K."/>
            <person name="Rouze P."/>
            <person name="Ryaboy D."/>
            <person name="Schmutz J."/>
            <person name="Schrader J."/>
            <person name="Segerman B."/>
            <person name="Shin H."/>
            <person name="Siddiqui A."/>
            <person name="Sterky F."/>
            <person name="Terry A."/>
            <person name="Tsai C.J."/>
            <person name="Uberbacher E."/>
            <person name="Unneberg P."/>
            <person name="Vahala J."/>
            <person name="Wall K."/>
            <person name="Wessler S."/>
            <person name="Yang G."/>
            <person name="Yin T."/>
            <person name="Douglas C."/>
            <person name="Marra M."/>
            <person name="Sandberg G."/>
            <person name="Van de Peer Y."/>
            <person name="Rokhsar D."/>
        </authorList>
    </citation>
    <scope>NUCLEOTIDE SEQUENCE [LARGE SCALE GENOMIC DNA]</scope>
    <source>
        <strain evidence="14">cv. Nisqually</strain>
    </source>
</reference>
<evidence type="ECO:0000256" key="1">
    <source>
        <dbReference type="ARBA" id="ARBA00008894"/>
    </source>
</evidence>
<evidence type="ECO:0000256" key="4">
    <source>
        <dbReference type="ARBA" id="ARBA00022737"/>
    </source>
</evidence>
<dbReference type="InterPro" id="IPR042197">
    <property type="entry name" value="Apaf_helical"/>
</dbReference>
<keyword evidence="14" id="KW-1185">Reference proteome</keyword>
<keyword evidence="8" id="KW-0862">Zinc</keyword>
<dbReference type="SUPFAM" id="SSF52058">
    <property type="entry name" value="L domain-like"/>
    <property type="match status" value="1"/>
</dbReference>
<evidence type="ECO:0000256" key="6">
    <source>
        <dbReference type="ARBA" id="ARBA00022771"/>
    </source>
</evidence>
<dbReference type="Proteomes" id="UP000006729">
    <property type="component" value="Chromosome 18"/>
</dbReference>
<gene>
    <name evidence="13" type="ORF">POPTR_018G137900</name>
</gene>
<dbReference type="Pfam" id="PF13855">
    <property type="entry name" value="LRR_8"/>
    <property type="match status" value="1"/>
</dbReference>
<evidence type="ECO:0000313" key="13">
    <source>
        <dbReference type="EMBL" id="RQP03118.1"/>
    </source>
</evidence>
<dbReference type="InParanoid" id="A0A3N7G7H8"/>
<feature type="compositionally biased region" description="Polar residues" evidence="11">
    <location>
        <begin position="171"/>
        <end position="184"/>
    </location>
</feature>
<dbReference type="Pfam" id="PF23559">
    <property type="entry name" value="WHD_DRP"/>
    <property type="match status" value="1"/>
</dbReference>
<dbReference type="PROSITE" id="PS50808">
    <property type="entry name" value="ZF_BED"/>
    <property type="match status" value="1"/>
</dbReference>
<keyword evidence="5" id="KW-0547">Nucleotide-binding</keyword>
<dbReference type="InterPro" id="IPR027417">
    <property type="entry name" value="P-loop_NTPase"/>
</dbReference>
<feature type="compositionally biased region" description="Basic and acidic residues" evidence="11">
    <location>
        <begin position="157"/>
        <end position="169"/>
    </location>
</feature>
<dbReference type="Pfam" id="PF00931">
    <property type="entry name" value="NB-ARC"/>
    <property type="match status" value="1"/>
</dbReference>
<dbReference type="PRINTS" id="PR00364">
    <property type="entry name" value="DISEASERSIST"/>
</dbReference>
<dbReference type="InterPro" id="IPR001611">
    <property type="entry name" value="Leu-rich_rpt"/>
</dbReference>
<organism evidence="13 14">
    <name type="scientific">Populus trichocarpa</name>
    <name type="common">Western balsam poplar</name>
    <name type="synonym">Populus balsamifera subsp. trichocarpa</name>
    <dbReference type="NCBI Taxonomy" id="3694"/>
    <lineage>
        <taxon>Eukaryota</taxon>
        <taxon>Viridiplantae</taxon>
        <taxon>Streptophyta</taxon>
        <taxon>Embryophyta</taxon>
        <taxon>Tracheophyta</taxon>
        <taxon>Spermatophyta</taxon>
        <taxon>Magnoliopsida</taxon>
        <taxon>eudicotyledons</taxon>
        <taxon>Gunneridae</taxon>
        <taxon>Pentapetalae</taxon>
        <taxon>rosids</taxon>
        <taxon>fabids</taxon>
        <taxon>Malpighiales</taxon>
        <taxon>Salicaceae</taxon>
        <taxon>Saliceae</taxon>
        <taxon>Populus</taxon>
    </lineage>
</organism>
<dbReference type="PANTHER" id="PTHR33463:SF187">
    <property type="entry name" value="AND NB-ARC DOMAIN DISEASE RESISTANCE PROTEIN, PUTATIVE-RELATED"/>
    <property type="match status" value="1"/>
</dbReference>
<feature type="region of interest" description="Disordered" evidence="11">
    <location>
        <begin position="152"/>
        <end position="184"/>
    </location>
</feature>
<dbReference type="OrthoDB" id="851723at2759"/>
<dbReference type="Pfam" id="PF23247">
    <property type="entry name" value="LRR_RPS2"/>
    <property type="match status" value="1"/>
</dbReference>
<dbReference type="Gene3D" id="1.10.10.10">
    <property type="entry name" value="Winged helix-like DNA-binding domain superfamily/Winged helix DNA-binding domain"/>
    <property type="match status" value="1"/>
</dbReference>
<dbReference type="GO" id="GO:0003677">
    <property type="term" value="F:DNA binding"/>
    <property type="evidence" value="ECO:0007669"/>
    <property type="project" value="InterPro"/>
</dbReference>
<feature type="region of interest" description="Disordered" evidence="11">
    <location>
        <begin position="228"/>
        <end position="262"/>
    </location>
</feature>
<evidence type="ECO:0000256" key="7">
    <source>
        <dbReference type="ARBA" id="ARBA00022821"/>
    </source>
</evidence>
<dbReference type="STRING" id="3694.A0A3N7G7H8"/>
<dbReference type="InterPro" id="IPR003656">
    <property type="entry name" value="Znf_BED"/>
</dbReference>
<keyword evidence="9" id="KW-0067">ATP-binding</keyword>
<feature type="domain" description="BED-type" evidence="12">
    <location>
        <begin position="3"/>
        <end position="60"/>
    </location>
</feature>
<dbReference type="FunFam" id="1.10.10.10:FF:000322">
    <property type="entry name" value="Probable disease resistance protein At1g63360"/>
    <property type="match status" value="1"/>
</dbReference>
<dbReference type="InterPro" id="IPR050905">
    <property type="entry name" value="Plant_NBS-LRR"/>
</dbReference>
<dbReference type="GO" id="GO:0008270">
    <property type="term" value="F:zinc ion binding"/>
    <property type="evidence" value="ECO:0007669"/>
    <property type="project" value="UniProtKB-KW"/>
</dbReference>
<dbReference type="InterPro" id="IPR002182">
    <property type="entry name" value="NB-ARC"/>
</dbReference>
<dbReference type="EMBL" id="CM009307">
    <property type="protein sequence ID" value="RQP03118.1"/>
    <property type="molecule type" value="Genomic_DNA"/>
</dbReference>
<evidence type="ECO:0000256" key="9">
    <source>
        <dbReference type="ARBA" id="ARBA00022840"/>
    </source>
</evidence>
<dbReference type="FunFam" id="3.40.50.300:FF:001091">
    <property type="entry name" value="Probable disease resistance protein At1g61300"/>
    <property type="match status" value="1"/>
</dbReference>
<protein>
    <recommendedName>
        <fullName evidence="12">BED-type domain-containing protein</fullName>
    </recommendedName>
</protein>
<dbReference type="PANTHER" id="PTHR33463">
    <property type="entry name" value="NB-ARC DOMAIN-CONTAINING PROTEIN-RELATED"/>
    <property type="match status" value="1"/>
</dbReference>
<feature type="compositionally biased region" description="Polar residues" evidence="11">
    <location>
        <begin position="229"/>
        <end position="254"/>
    </location>
</feature>
<evidence type="ECO:0000256" key="5">
    <source>
        <dbReference type="ARBA" id="ARBA00022741"/>
    </source>
</evidence>
<dbReference type="GO" id="GO:0098542">
    <property type="term" value="P:defense response to other organism"/>
    <property type="evidence" value="ECO:0000318"/>
    <property type="project" value="GO_Central"/>
</dbReference>
<comment type="similarity">
    <text evidence="1">Belongs to the disease resistance NB-LRR family.</text>
</comment>